<protein>
    <submittedName>
        <fullName evidence="2">ATP-binding protein</fullName>
    </submittedName>
</protein>
<dbReference type="Proteomes" id="UP000261174">
    <property type="component" value="Unassembled WGS sequence"/>
</dbReference>
<dbReference type="GO" id="GO:0005524">
    <property type="term" value="F:ATP binding"/>
    <property type="evidence" value="ECO:0007669"/>
    <property type="project" value="UniProtKB-KW"/>
</dbReference>
<evidence type="ECO:0000259" key="1">
    <source>
        <dbReference type="Pfam" id="PF13304"/>
    </source>
</evidence>
<proteinExistence type="predicted"/>
<sequence>MLIEFKFKNVFSFKEEARILMTAVKSFKELTDTNIIATDRGFDLLKTAAIYGANGSGKSNFIAAFGLFHHIIFNSFRDSLAKENERRRQFNQFRLNTASMKENSMFEISFIHDQFIYRYGFEIFGYIIKKEWLYRKQEREILLFNRDLQEFEVNKESFAEAQKYKEEVNENVLLLSHLAQYNQPVSKHVLGWLQNAIGINGLNDRVEHTATLLSRDQNFKLLAAAILRYLEISNIEAGEKDGEVVTYHKRYDENNLLVDAIPFEADIESVGTRKLIGLLGPIYFTLHNGGVLFVDEFDSKLHPNLTRKLLTLFQEVNLKNAQIIFTAQDVTLLDKKLLRRDQIWFVEKNQFGASELYSMSEFSSDVVRNTSDFAAKYLNNVFGGADTVELTKKIKDLLYGSKGE</sequence>
<reference evidence="2 3" key="1">
    <citation type="submission" date="2018-08" db="EMBL/GenBank/DDBJ databases">
        <title>Chitinophaga sp. K20C18050901, a novel bacterium isolated from forest soil.</title>
        <authorList>
            <person name="Wang C."/>
        </authorList>
    </citation>
    <scope>NUCLEOTIDE SEQUENCE [LARGE SCALE GENOMIC DNA]</scope>
    <source>
        <strain evidence="2 3">K20C18050901</strain>
    </source>
</reference>
<dbReference type="Gene3D" id="3.40.50.300">
    <property type="entry name" value="P-loop containing nucleotide triphosphate hydrolases"/>
    <property type="match status" value="1"/>
</dbReference>
<evidence type="ECO:0000313" key="2">
    <source>
        <dbReference type="EMBL" id="RFM36824.1"/>
    </source>
</evidence>
<dbReference type="GO" id="GO:0016887">
    <property type="term" value="F:ATP hydrolysis activity"/>
    <property type="evidence" value="ECO:0007669"/>
    <property type="project" value="InterPro"/>
</dbReference>
<keyword evidence="2" id="KW-0067">ATP-binding</keyword>
<feature type="domain" description="ATPase AAA-type core" evidence="1">
    <location>
        <begin position="49"/>
        <end position="334"/>
    </location>
</feature>
<evidence type="ECO:0000313" key="3">
    <source>
        <dbReference type="Proteomes" id="UP000261174"/>
    </source>
</evidence>
<dbReference type="PANTHER" id="PTHR40396">
    <property type="entry name" value="ATPASE-LIKE PROTEIN"/>
    <property type="match status" value="1"/>
</dbReference>
<keyword evidence="3" id="KW-1185">Reference proteome</keyword>
<accession>A0A3E1P9I9</accession>
<dbReference type="EMBL" id="QTJV01000001">
    <property type="protein sequence ID" value="RFM36824.1"/>
    <property type="molecule type" value="Genomic_DNA"/>
</dbReference>
<dbReference type="OrthoDB" id="9809324at2"/>
<dbReference type="SUPFAM" id="SSF52540">
    <property type="entry name" value="P-loop containing nucleoside triphosphate hydrolases"/>
    <property type="match status" value="1"/>
</dbReference>
<dbReference type="InterPro" id="IPR003959">
    <property type="entry name" value="ATPase_AAA_core"/>
</dbReference>
<gene>
    <name evidence="2" type="ORF">DXN04_04815</name>
</gene>
<comment type="caution">
    <text evidence="2">The sequence shown here is derived from an EMBL/GenBank/DDBJ whole genome shotgun (WGS) entry which is preliminary data.</text>
</comment>
<dbReference type="RefSeq" id="WP_116852143.1">
    <property type="nucleotide sequence ID" value="NZ_QTJV01000001.1"/>
</dbReference>
<dbReference type="PANTHER" id="PTHR40396:SF1">
    <property type="entry name" value="ATPASE AAA-TYPE CORE DOMAIN-CONTAINING PROTEIN"/>
    <property type="match status" value="1"/>
</dbReference>
<dbReference type="AlphaFoldDB" id="A0A3E1P9I9"/>
<name>A0A3E1P9I9_9BACT</name>
<dbReference type="Pfam" id="PF13304">
    <property type="entry name" value="AAA_21"/>
    <property type="match status" value="1"/>
</dbReference>
<dbReference type="InterPro" id="IPR027417">
    <property type="entry name" value="P-loop_NTPase"/>
</dbReference>
<keyword evidence="2" id="KW-0547">Nucleotide-binding</keyword>
<organism evidence="2 3">
    <name type="scientific">Chitinophaga silvisoli</name>
    <dbReference type="NCBI Taxonomy" id="2291814"/>
    <lineage>
        <taxon>Bacteria</taxon>
        <taxon>Pseudomonadati</taxon>
        <taxon>Bacteroidota</taxon>
        <taxon>Chitinophagia</taxon>
        <taxon>Chitinophagales</taxon>
        <taxon>Chitinophagaceae</taxon>
        <taxon>Chitinophaga</taxon>
    </lineage>
</organism>